<feature type="region of interest" description="Disordered" evidence="10">
    <location>
        <begin position="73"/>
        <end position="171"/>
    </location>
</feature>
<keyword evidence="6" id="KW-0175">Coiled coil</keyword>
<feature type="region of interest" description="Disordered" evidence="10">
    <location>
        <begin position="731"/>
        <end position="779"/>
    </location>
</feature>
<evidence type="ECO:0000256" key="2">
    <source>
        <dbReference type="ARBA" id="ARBA00005387"/>
    </source>
</evidence>
<feature type="region of interest" description="Disordered" evidence="10">
    <location>
        <begin position="2829"/>
        <end position="2862"/>
    </location>
</feature>
<feature type="compositionally biased region" description="Basic and acidic residues" evidence="10">
    <location>
        <begin position="586"/>
        <end position="607"/>
    </location>
</feature>
<evidence type="ECO:0000256" key="7">
    <source>
        <dbReference type="ARBA" id="ARBA00023163"/>
    </source>
</evidence>
<feature type="region of interest" description="Disordered" evidence="10">
    <location>
        <begin position="2638"/>
        <end position="2666"/>
    </location>
</feature>
<feature type="compositionally biased region" description="Low complexity" evidence="10">
    <location>
        <begin position="115"/>
        <end position="156"/>
    </location>
</feature>
<feature type="compositionally biased region" description="Polar residues" evidence="10">
    <location>
        <begin position="3901"/>
        <end position="3917"/>
    </location>
</feature>
<keyword evidence="5" id="KW-0805">Transcription regulation</keyword>
<feature type="compositionally biased region" description="Basic and acidic residues" evidence="10">
    <location>
        <begin position="1806"/>
        <end position="1859"/>
    </location>
</feature>
<feature type="compositionally biased region" description="Basic and acidic residues" evidence="10">
    <location>
        <begin position="1262"/>
        <end position="1300"/>
    </location>
</feature>
<feature type="compositionally biased region" description="Polar residues" evidence="10">
    <location>
        <begin position="929"/>
        <end position="939"/>
    </location>
</feature>
<evidence type="ECO:0000256" key="6">
    <source>
        <dbReference type="ARBA" id="ARBA00023054"/>
    </source>
</evidence>
<keyword evidence="8" id="KW-0539">Nucleus</keyword>
<feature type="compositionally biased region" description="Polar residues" evidence="10">
    <location>
        <begin position="2167"/>
        <end position="2176"/>
    </location>
</feature>
<dbReference type="InterPro" id="IPR010912">
    <property type="entry name" value="SPOC_met"/>
</dbReference>
<dbReference type="InterPro" id="IPR012677">
    <property type="entry name" value="Nucleotide-bd_a/b_plait_sf"/>
</dbReference>
<dbReference type="CDD" id="cd12349">
    <property type="entry name" value="RRM2_SHARP"/>
    <property type="match status" value="1"/>
</dbReference>
<feature type="compositionally biased region" description="Basic and acidic residues" evidence="10">
    <location>
        <begin position="1927"/>
        <end position="2017"/>
    </location>
</feature>
<comment type="subcellular location">
    <subcellularLocation>
        <location evidence="1">Nucleus</location>
    </subcellularLocation>
</comment>
<name>A0A9P0A066_BEMTA</name>
<dbReference type="InterPro" id="IPR034174">
    <property type="entry name" value="SHARP_RRM3"/>
</dbReference>
<feature type="region of interest" description="Disordered" evidence="10">
    <location>
        <begin position="4030"/>
        <end position="4058"/>
    </location>
</feature>
<dbReference type="FunFam" id="3.30.70.330:FF:000088">
    <property type="entry name" value="msx2-interacting protein-like isoform X1"/>
    <property type="match status" value="1"/>
</dbReference>
<dbReference type="SUPFAM" id="SSF100939">
    <property type="entry name" value="SPOC domain-like"/>
    <property type="match status" value="1"/>
</dbReference>
<keyword evidence="3" id="KW-0597">Phosphoprotein</keyword>
<dbReference type="InterPro" id="IPR012921">
    <property type="entry name" value="SPOC_C"/>
</dbReference>
<dbReference type="InterPro" id="IPR016194">
    <property type="entry name" value="SPOC-like_C_dom_sf"/>
</dbReference>
<feature type="domain" description="RRM" evidence="11">
    <location>
        <begin position="359"/>
        <end position="431"/>
    </location>
</feature>
<proteinExistence type="inferred from homology"/>
<evidence type="ECO:0000259" key="12">
    <source>
        <dbReference type="PROSITE" id="PS50917"/>
    </source>
</evidence>
<feature type="compositionally biased region" description="Basic and acidic residues" evidence="10">
    <location>
        <begin position="2388"/>
        <end position="2397"/>
    </location>
</feature>
<feature type="region of interest" description="Disordered" evidence="10">
    <location>
        <begin position="4348"/>
        <end position="4370"/>
    </location>
</feature>
<evidence type="ECO:0000256" key="9">
    <source>
        <dbReference type="PROSITE-ProRule" id="PRU00176"/>
    </source>
</evidence>
<feature type="compositionally biased region" description="Low complexity" evidence="10">
    <location>
        <begin position="749"/>
        <end position="770"/>
    </location>
</feature>
<feature type="compositionally biased region" description="Polar residues" evidence="10">
    <location>
        <begin position="449"/>
        <end position="461"/>
    </location>
</feature>
<feature type="compositionally biased region" description="Pro residues" evidence="10">
    <location>
        <begin position="3981"/>
        <end position="3990"/>
    </location>
</feature>
<feature type="domain" description="RRM" evidence="11">
    <location>
        <begin position="178"/>
        <end position="271"/>
    </location>
</feature>
<feature type="compositionally biased region" description="Low complexity" evidence="10">
    <location>
        <begin position="3583"/>
        <end position="3594"/>
    </location>
</feature>
<dbReference type="PANTHER" id="PTHR23189">
    <property type="entry name" value="RNA RECOGNITION MOTIF-CONTAINING"/>
    <property type="match status" value="1"/>
</dbReference>
<feature type="compositionally biased region" description="Basic and acidic residues" evidence="10">
    <location>
        <begin position="2242"/>
        <end position="2252"/>
    </location>
</feature>
<dbReference type="Gene3D" id="3.30.70.330">
    <property type="match status" value="3"/>
</dbReference>
<feature type="region of interest" description="Disordered" evidence="10">
    <location>
        <begin position="2215"/>
        <end position="2557"/>
    </location>
</feature>
<feature type="compositionally biased region" description="Basic and acidic residues" evidence="10">
    <location>
        <begin position="1674"/>
        <end position="1698"/>
    </location>
</feature>
<organism evidence="13 14">
    <name type="scientific">Bemisia tabaci</name>
    <name type="common">Sweetpotato whitefly</name>
    <name type="synonym">Aleurodes tabaci</name>
    <dbReference type="NCBI Taxonomy" id="7038"/>
    <lineage>
        <taxon>Eukaryota</taxon>
        <taxon>Metazoa</taxon>
        <taxon>Ecdysozoa</taxon>
        <taxon>Arthropoda</taxon>
        <taxon>Hexapoda</taxon>
        <taxon>Insecta</taxon>
        <taxon>Pterygota</taxon>
        <taxon>Neoptera</taxon>
        <taxon>Paraneoptera</taxon>
        <taxon>Hemiptera</taxon>
        <taxon>Sternorrhyncha</taxon>
        <taxon>Aleyrodoidea</taxon>
        <taxon>Aleyrodidae</taxon>
        <taxon>Aleyrodinae</taxon>
        <taxon>Bemisia</taxon>
    </lineage>
</organism>
<keyword evidence="4 9" id="KW-0694">RNA-binding</keyword>
<evidence type="ECO:0000256" key="3">
    <source>
        <dbReference type="ARBA" id="ARBA00022553"/>
    </source>
</evidence>
<feature type="region of interest" description="Disordered" evidence="10">
    <location>
        <begin position="3476"/>
        <end position="3507"/>
    </location>
</feature>
<feature type="compositionally biased region" description="Basic and acidic residues" evidence="10">
    <location>
        <begin position="2315"/>
        <end position="2340"/>
    </location>
</feature>
<feature type="region of interest" description="Disordered" evidence="10">
    <location>
        <begin position="449"/>
        <end position="489"/>
    </location>
</feature>
<feature type="compositionally biased region" description="Basic and acidic residues" evidence="10">
    <location>
        <begin position="1550"/>
        <end position="1623"/>
    </location>
</feature>
<feature type="compositionally biased region" description="Basic and acidic residues" evidence="10">
    <location>
        <begin position="3481"/>
        <end position="3507"/>
    </location>
</feature>
<feature type="region of interest" description="Disordered" evidence="10">
    <location>
        <begin position="2702"/>
        <end position="2794"/>
    </location>
</feature>
<feature type="region of interest" description="Disordered" evidence="10">
    <location>
        <begin position="849"/>
        <end position="883"/>
    </location>
</feature>
<evidence type="ECO:0000256" key="5">
    <source>
        <dbReference type="ARBA" id="ARBA00023015"/>
    </source>
</evidence>
<feature type="compositionally biased region" description="Basic and acidic residues" evidence="10">
    <location>
        <begin position="1706"/>
        <end position="1735"/>
    </location>
</feature>
<dbReference type="InterPro" id="IPR034173">
    <property type="entry name" value="SHARP_RRM2"/>
</dbReference>
<feature type="region of interest" description="Disordered" evidence="10">
    <location>
        <begin position="551"/>
        <end position="656"/>
    </location>
</feature>
<dbReference type="InterPro" id="IPR035979">
    <property type="entry name" value="RBD_domain_sf"/>
</dbReference>
<feature type="compositionally biased region" description="Basic and acidic residues" evidence="10">
    <location>
        <begin position="1638"/>
        <end position="1662"/>
    </location>
</feature>
<feature type="compositionally biased region" description="Basic and acidic residues" evidence="10">
    <location>
        <begin position="2220"/>
        <end position="2235"/>
    </location>
</feature>
<feature type="region of interest" description="Disordered" evidence="10">
    <location>
        <begin position="1927"/>
        <end position="2202"/>
    </location>
</feature>
<evidence type="ECO:0000256" key="10">
    <source>
        <dbReference type="SAM" id="MobiDB-lite"/>
    </source>
</evidence>
<dbReference type="Proteomes" id="UP001152759">
    <property type="component" value="Chromosome 1"/>
</dbReference>
<dbReference type="PROSITE" id="PS50917">
    <property type="entry name" value="SPOC"/>
    <property type="match status" value="1"/>
</dbReference>
<feature type="compositionally biased region" description="Low complexity" evidence="10">
    <location>
        <begin position="469"/>
        <end position="479"/>
    </location>
</feature>
<evidence type="ECO:0008006" key="15">
    <source>
        <dbReference type="Google" id="ProtNLM"/>
    </source>
</evidence>
<feature type="compositionally biased region" description="Basic and acidic residues" evidence="10">
    <location>
        <begin position="913"/>
        <end position="923"/>
    </location>
</feature>
<dbReference type="Gene3D" id="2.40.290.10">
    <property type="match status" value="1"/>
</dbReference>
<feature type="region of interest" description="Disordered" evidence="10">
    <location>
        <begin position="3898"/>
        <end position="4004"/>
    </location>
</feature>
<dbReference type="SUPFAM" id="SSF54928">
    <property type="entry name" value="RNA-binding domain, RBD"/>
    <property type="match status" value="2"/>
</dbReference>
<feature type="compositionally biased region" description="Basic and acidic residues" evidence="10">
    <location>
        <begin position="1366"/>
        <end position="1452"/>
    </location>
</feature>
<feature type="compositionally biased region" description="Basic and acidic residues" evidence="10">
    <location>
        <begin position="2707"/>
        <end position="2768"/>
    </location>
</feature>
<feature type="compositionally biased region" description="Basic and acidic residues" evidence="10">
    <location>
        <begin position="1757"/>
        <end position="1776"/>
    </location>
</feature>
<feature type="region of interest" description="Disordered" evidence="10">
    <location>
        <begin position="899"/>
        <end position="944"/>
    </location>
</feature>
<dbReference type="SMART" id="SM00360">
    <property type="entry name" value="RRM"/>
    <property type="match status" value="3"/>
</dbReference>
<dbReference type="FunFam" id="2.40.290.10:FF:000002">
    <property type="entry name" value="Spen family transcriptional repressor"/>
    <property type="match status" value="1"/>
</dbReference>
<feature type="region of interest" description="Disordered" evidence="10">
    <location>
        <begin position="2591"/>
        <end position="2614"/>
    </location>
</feature>
<feature type="compositionally biased region" description="Basic residues" evidence="10">
    <location>
        <begin position="2374"/>
        <end position="2387"/>
    </location>
</feature>
<dbReference type="EMBL" id="OU963862">
    <property type="protein sequence ID" value="CAH0381488.1"/>
    <property type="molecule type" value="Genomic_DNA"/>
</dbReference>
<feature type="compositionally biased region" description="Basic and acidic residues" evidence="10">
    <location>
        <begin position="2117"/>
        <end position="2148"/>
    </location>
</feature>
<feature type="domain" description="RRM" evidence="11">
    <location>
        <begin position="280"/>
        <end position="355"/>
    </location>
</feature>
<feature type="compositionally biased region" description="Low complexity" evidence="10">
    <location>
        <begin position="3991"/>
        <end position="4000"/>
    </location>
</feature>
<feature type="region of interest" description="Disordered" evidence="10">
    <location>
        <begin position="3574"/>
        <end position="3594"/>
    </location>
</feature>
<feature type="compositionally biased region" description="Basic residues" evidence="10">
    <location>
        <begin position="2398"/>
        <end position="2409"/>
    </location>
</feature>
<keyword evidence="7" id="KW-0804">Transcription</keyword>
<feature type="compositionally biased region" description="Polar residues" evidence="10">
    <location>
        <begin position="1737"/>
        <end position="1755"/>
    </location>
</feature>
<feature type="region of interest" description="Disordered" evidence="10">
    <location>
        <begin position="963"/>
        <end position="982"/>
    </location>
</feature>
<feature type="compositionally biased region" description="Pro residues" evidence="10">
    <location>
        <begin position="3949"/>
        <end position="3969"/>
    </location>
</feature>
<keyword evidence="14" id="KW-1185">Reference proteome</keyword>
<dbReference type="PROSITE" id="PS50102">
    <property type="entry name" value="RRM"/>
    <property type="match status" value="3"/>
</dbReference>
<feature type="compositionally biased region" description="Basic and acidic residues" evidence="10">
    <location>
        <begin position="1014"/>
        <end position="1033"/>
    </location>
</feature>
<feature type="compositionally biased region" description="Pro residues" evidence="10">
    <location>
        <begin position="625"/>
        <end position="638"/>
    </location>
</feature>
<feature type="non-terminal residue" evidence="13">
    <location>
        <position position="1"/>
    </location>
</feature>
<feature type="region of interest" description="Disordered" evidence="10">
    <location>
        <begin position="1238"/>
        <end position="1859"/>
    </location>
</feature>
<dbReference type="CDD" id="cd21543">
    <property type="entry name" value="SPOC_SHARP"/>
    <property type="match status" value="1"/>
</dbReference>
<dbReference type="GO" id="GO:0003723">
    <property type="term" value="F:RNA binding"/>
    <property type="evidence" value="ECO:0007669"/>
    <property type="project" value="UniProtKB-UniRule"/>
</dbReference>
<feature type="compositionally biased region" description="Polar residues" evidence="10">
    <location>
        <begin position="161"/>
        <end position="171"/>
    </location>
</feature>
<feature type="region of interest" description="Disordered" evidence="10">
    <location>
        <begin position="1014"/>
        <end position="1050"/>
    </location>
</feature>
<dbReference type="GO" id="GO:0005634">
    <property type="term" value="C:nucleus"/>
    <property type="evidence" value="ECO:0007669"/>
    <property type="project" value="UniProtKB-SubCell"/>
</dbReference>
<feature type="region of interest" description="Disordered" evidence="10">
    <location>
        <begin position="1"/>
        <end position="58"/>
    </location>
</feature>
<feature type="compositionally biased region" description="Basic and acidic residues" evidence="10">
    <location>
        <begin position="2448"/>
        <end position="2458"/>
    </location>
</feature>
<evidence type="ECO:0000259" key="11">
    <source>
        <dbReference type="PROSITE" id="PS50102"/>
    </source>
</evidence>
<feature type="compositionally biased region" description="Polar residues" evidence="10">
    <location>
        <begin position="75"/>
        <end position="91"/>
    </location>
</feature>
<feature type="compositionally biased region" description="Low complexity" evidence="10">
    <location>
        <begin position="3970"/>
        <end position="3980"/>
    </location>
</feature>
<accession>A0A9P0A066</accession>
<feature type="compositionally biased region" description="Basic and acidic residues" evidence="10">
    <location>
        <begin position="2523"/>
        <end position="2539"/>
    </location>
</feature>
<feature type="region of interest" description="Disordered" evidence="10">
    <location>
        <begin position="3725"/>
        <end position="3745"/>
    </location>
</feature>
<reference evidence="13" key="1">
    <citation type="submission" date="2021-12" db="EMBL/GenBank/DDBJ databases">
        <authorList>
            <person name="King R."/>
        </authorList>
    </citation>
    <scope>NUCLEOTIDE SEQUENCE</scope>
</reference>
<evidence type="ECO:0000313" key="13">
    <source>
        <dbReference type="EMBL" id="CAH0381488.1"/>
    </source>
</evidence>
<gene>
    <name evidence="13" type="ORF">BEMITA_LOCUS1134</name>
</gene>
<evidence type="ECO:0000256" key="4">
    <source>
        <dbReference type="ARBA" id="ARBA00022884"/>
    </source>
</evidence>
<sequence>RAATNIKQEEISSFERSSHFYERSRESEASYLRRSTSTYHVSPPDTLRGRTRDRIYRNGPYTPIIESVVSRSHRPSWNSYDGPTRYPSTPATPDISYQDERREPSSVVVLHNKLSKSSRSGSHGSESGSSRSRSRSRSSSSSSHSGSSSCSSPSSSHSDKSTTGLQSTVAQSSLTRPTAICVRNLPARSSDTSLKDGLFHEYKKYGKVMCVKVVGSGADRYGIVVFKKADDVEKALQISHDKLFFGCKIDVAPYHGQNVDDNEFRPYEAELDEFHPKATRTLFIGNLEKDITATELQKHFKQFGEIIEIDIKKQSSGSVYAFVQYCDIVSVVRAMRAMDGEYLGHTRINLGYGKSLATACVWLDGIAETVSEKSLSVQFSQFGPVSHVAIDRSRGHALVFFQQILFAQLAVNQMRGIVLRGRKLQVDFASRECQEAFYEHLDKFNVYENSTGTSPQHSSGSLRGGFETPSSSGSSGGKPSSRHVVSSSRYPRHLPTSRFDFSDYPNDVKPCSVRSYEDIADDAPSDPLVTVMVGPPDIRHLQKERHALLEQLEDCPSSGEEGSSRRRCRHHRSQSGEGSRPGTPLCDERPENLIPVEPRKTPRDKPGDPLSLPLPRFASQVFSPRPTPPSPPASPPRPDSSSSDSQPPPSPEWEERLRSLDEKYEKWSGSRTATARVDSSSVRIRHKLLDLDVHELQPSEIVKSVLARRSVFDEDSKRLENFREKYEPKEFVPSRPNFQSSIRTRLDVSSPLPSPSYSIPKSPASSPAPAKGLQYPFPSHPPVLPTSSVATGTSMAVLTTPTSPVSDYGTTRFEPVSASSIEEAIGKRRSRDDESVLKWLNHSERKSSIGEPIPAIAHVDPRKHLMDHRRGRESTDSKESLNLKEVEFRENAADRLRVRDLDELRISSQPGKHKLETNPRADSRLPTLDHSNLDSSSKPKSIDSLDRKIDCFSSPLDKRDAVSVDPRLEKRETFPSDPRLERGQTCSSITYDYTCSTKVPDFLGKRYELKLDRDDQIQTQDNHKNVPDSKDSSDNSFKISLNPRHPDSRSAIELKSKETSGKCDLVPSEVNNIDDTPLSCAEASASFSCSKPTENNITAPEPMEFEKPRYESISDSESSFKEEIHHLQKDMEISDDEFDSKMYEKQQPRSPIDDIKPPVLDKVVAETPISPDSETIKENIDPPENVLEPVTVNEVVSTTEAPVESNDVVKIKHEIKIECNSLPENDLEIFDEVKIVDSKETGDQNSKFDAVVSPKNDLSKNFPEESENRHPLEDKSDSKTRDTDSDISSKSDADSPKMPELKPCVTLVEKVEKEHKPKDTIKNCREVPEKSKDSLGDSRHKEKDSTIAIEPKHKEKEAHIEHKHKDKDSSTESRHKDKEPHAENRHREKENRLDKSDSKPKDDKPFHEKFESKRKDSVSEKIDLKIDAKHDSRHDYKYSSKRRDSFSSEKSDHRHRSQSSSEHKTKDSERTEAKRKDSFSEKSESKNKDICDKNVHKAHDSIPEKTDKRHESSDKSLKSHESGDKHGSKTHESSERKHKDSTEKLPQLGKLKDSSFDKASSKHKESSHDKSESKRRNSHCDKKDIKQRKNCENRCDTSSGKVEESKSEVGDRKKNDETKKEAENNNSNSKPHINSQIKKSEDTECSKIRKEKERDSEKDHSIKKSKTNFIIHSPEYKEESSVQKQESTDKSKRVEHSEFNASKNNKCVDRHKSGKDHNSSISVEKEKEKKKDKDNLLPNNVLSKQKCNQSNNSVNKHSKESKDKETKDKDSKRKESGSASAKQNKDLDSSEHHKEVNFVHTSAKNQESKKEVGPSESIKKDNEKKKKNNESVDPLSKIKEILKVKEIEHPDNGRHKDKIKSWEHISAKFKDNNRIKNNQLNDSVYEERKKDFFDGLYKNDIDCNSINDVNHVKEITREQSLSFKELNKEHDVSKYKIHEKKRESCDRERRKDDDNFTNHVDFKSKDSETSSKDKCKSKRNKEVDNFEKRKEREPSVDNIYDEKRSESIKKERRKERMSTSSLPATIGSKRRVSSQDSLDGSDEKSKPERRDSKDSSRSYGSSKKDMKVDKHNRVSKSFDEKMKEDEERPKKKEFTDEKRPKSINRKESSGSSSSCSEKIKELSTNEKSKDKETGDKRKEPSNMEKMKDYSSSCEKLNKDKKSKQRTDSGNTCSESEFGSGDDDKSGKRQQHSIFDIVDDEPAYISMYDKVKARSCKNMQKQKEERKQERLKEKFNQLKQSRAKREEKKRSTSYDEDSDSERGIGRRSSKLLITSSEEDNVSEYDMKHKAPKVTSESEDDIIRRQSFSARTKNSRIHSEESDGDVNRGFEGKNGPNEREIFSDNYINENSVDDKPAVNYDSTCPSNDDTSFSRSAPRKKSHKKKQKRQRSLDNDESGSKKHSSKKHRRKFSHETDEKSTKIRRKKLNAADFFKKEDSMEDIFGPLSDDSSDKNQYDRKWQVTQVYGTDSESEKETMNKREKRRKERKKELEEMGDAIEAGLLESCSSPPPPEPVKIKKKKRKKSKEEKSKHSSSKDKDTESMTSPLSPPVCHSSPPVLLPMVSHNKKLDIPGFGSKVDENIHETAVKSISEAQDPIVKEEATKSPVCASPAEEKPTVIISQEETEDAVAALLEDAFGGAGFDDSASYADEPSKPETPTSEPDLRIDTDTEDSFFTDDIYALPKTPDLPATCRSREGLEERIAALATTKPDKKEDPADVEMPEIKSESPARMVKDEAKLNDAFDTVKSEPHEEKLKIDEPMATEDHKPQIFEDTLENEFCSNTDQSSKKQKSAPSKFDALRFVDSKPEVKKDNNKTNELDDLSLNETLSGKPIKYRYPPRVNSKYPPKILSSPQTSSHEIGLASHLPGPLSIKINDNAMKTSPVISPSPPRQFQSPRESLKNVEKSLTMPVVDGPIANATPPSKNFSVLSPNQKLAAFNEHSPKSSISPNPKSTYKFAPSSPAAGTHGVLSPSFGSTHPAVTTGSSHMKSTSVVSPSYISPVTSQGCGKAALSPIPANFIKTTSNSAATHVGISSHTTVAGFTGIISHTGATSSPTIGTAAPLTHNVTSSHSPLQSHLSIGSHSNSPLALSPGHVSSITAATSTVLNRNIGVGLLTTVGFTGAPVSHQNTISQTAATCHTSPVNHHPPSLSRPVNHTGHVSFVGGEKIHEVVITTAAPIGSAGVFPQKGVNSFAPTTAVNISSPSQTSMKPTVVSPLTSKSLTTSSQLSSSQTTQSLTATSGSIIKGLATTGTLTTTSFSLPVSAVKPTAAVISHTPHMNYQPLKAQPFSTTVVTHSSYPGSSPSPVTQISPKSLFMHTNEPLSMSVNSNHQPTRPPISSVISTTTKPQLNANPAAQLKVAPFTHTYRKPGAKFPYDSMDQIQNLSNKIDNIDTKVDIAAYQVTDMSDKFHLGPSKEYGDFPSKDIPSPPSFMKHDLFNNPYSMKESPGFNIQSCIESVKSSLNEECLKPLNTEAPSLSKAPVETDKFSPKVDVKSPSASEKKPSTVENHLDDKENVSVTKNEPNWLTDLMNRCTSSTETAVKTEEVLKESKLSQIVSEMESRLNDELEAKRQKQAEDLEKVEKGSSLTSSSSSSGVILSNTSAVTVVSSSASVVTSSSTQVSDVSPKTCVVTPVSSVNTDGSCNALPDLVAGAECTLPVTSSEVDTVASDLKITTLKEIDSPDLKMSTRKETIKETSVPPVIIRVEESGSSIVNLNDSKKTKEIVSKTSTKTELQEETANSKEESGKLLADANARRGRRRRLPGGGGRVMTRRAKLQGAVEEEKVPEPADIYEFKDDSDEEVSQQPRLILTIKSPPENQNQASIASTTTTTTAITTTPVTTTQVVTSVATIISTSAAAVVTTTAAVTAASTRKSRRLQEKDGSRSTVDDTIDEVVRGLRSGAANTRRSARAQQNTLLTTVLPDLTRRSPRRKQAAAQQAASPVPSVHDTPTPPAPASVPASLAPPAPAPVSSPAGTVSEAPLPSPPSPAVPSPAQVPSCAPTEPTMIIDPVSGLLVPMQESEEGMYVPVASDLSKAPVENNDTDEPPEKKARASSPRPCVAVAPNNAIPSPTKSQLPVGLINPNPAAVVSPSSVVKPCSVSPSGPCKPNTPSPALPNVAKVGPQTTLAAALTPPTIVKAPVSLCAAPPLNHKAHLLQAVANQAKTPVPMTPKAHILQSINVIEGGRTTPLHNGPVLTASMASPPLKTPVTPASTRIESGCIVVANPPAQPPRSAQVMQAGLPVPAFEASLHGVVAELLPNPQWPPSPPPAHQHPPTQGEVQHMGYMQPPHYVHPQLVYQQYLRETALGYHITPGSECEDSGASPPLELRRATDSPAVATLYVPRHLYYDGPPPAHRPSQPRLQVATPPHASQVPPQADSLLILLQRYPVMWQGLLALKNDQAAVQMHFVWGHPHVATDSLPCNSDGTTPPLRIAQRMRLEQTQLDGVARKMQIDNEHCMLLALPCGRDHLDVLQQSNNLRSGFITYLQQKQAAGIVNIAAPGSHQAAYVVHIFPSCEFANDSLARIAPDLLHRVADIAHLLIVIATV</sequence>
<evidence type="ECO:0000256" key="8">
    <source>
        <dbReference type="ARBA" id="ARBA00023242"/>
    </source>
</evidence>
<evidence type="ECO:0000256" key="1">
    <source>
        <dbReference type="ARBA" id="ARBA00004123"/>
    </source>
</evidence>
<evidence type="ECO:0000313" key="14">
    <source>
        <dbReference type="Proteomes" id="UP001152759"/>
    </source>
</evidence>
<feature type="compositionally biased region" description="Basic and acidic residues" evidence="10">
    <location>
        <begin position="1309"/>
        <end position="1360"/>
    </location>
</feature>
<feature type="compositionally biased region" description="Basic and acidic residues" evidence="10">
    <location>
        <begin position="1461"/>
        <end position="1543"/>
    </location>
</feature>
<dbReference type="Pfam" id="PF07744">
    <property type="entry name" value="SPOC"/>
    <property type="match status" value="1"/>
</dbReference>
<feature type="compositionally biased region" description="Basic and acidic residues" evidence="10">
    <location>
        <begin position="2041"/>
        <end position="2108"/>
    </location>
</feature>
<dbReference type="CDD" id="cd12350">
    <property type="entry name" value="RRM3_SHARP"/>
    <property type="match status" value="1"/>
</dbReference>
<protein>
    <recommendedName>
        <fullName evidence="15">Msx2-interacting protein</fullName>
    </recommendedName>
</protein>
<comment type="similarity">
    <text evidence="2">Belongs to the RRM Spen family.</text>
</comment>
<feature type="compositionally biased region" description="Basic and acidic residues" evidence="10">
    <location>
        <begin position="16"/>
        <end position="28"/>
    </location>
</feature>
<feature type="domain" description="SPOC" evidence="12">
    <location>
        <begin position="4379"/>
        <end position="4546"/>
    </location>
</feature>
<dbReference type="InterPro" id="IPR000504">
    <property type="entry name" value="RRM_dom"/>
</dbReference>
<feature type="compositionally biased region" description="Polar residues" evidence="10">
    <location>
        <begin position="2358"/>
        <end position="2370"/>
    </location>
</feature>
<feature type="compositionally biased region" description="Basic and acidic residues" evidence="10">
    <location>
        <begin position="1783"/>
        <end position="1797"/>
    </location>
</feature>
<dbReference type="Pfam" id="PF00076">
    <property type="entry name" value="RRM_1"/>
    <property type="match status" value="2"/>
</dbReference>
<feature type="compositionally biased region" description="Basic and acidic residues" evidence="10">
    <location>
        <begin position="859"/>
        <end position="883"/>
    </location>
</feature>
<feature type="compositionally biased region" description="Basic and acidic residues" evidence="10">
    <location>
        <begin position="47"/>
        <end position="56"/>
    </location>
</feature>